<comment type="caution">
    <text evidence="1">The sequence shown here is derived from an EMBL/GenBank/DDBJ whole genome shotgun (WGS) entry which is preliminary data.</text>
</comment>
<dbReference type="Proteomes" id="UP000291343">
    <property type="component" value="Unassembled WGS sequence"/>
</dbReference>
<keyword evidence="2" id="KW-1185">Reference proteome</keyword>
<evidence type="ECO:0000313" key="1">
    <source>
        <dbReference type="EMBL" id="RZF34379.1"/>
    </source>
</evidence>
<dbReference type="EMBL" id="QKKF02031779">
    <property type="protein sequence ID" value="RZF34379.1"/>
    <property type="molecule type" value="Genomic_DNA"/>
</dbReference>
<name>A0A482WLI3_LAOST</name>
<proteinExistence type="predicted"/>
<evidence type="ECO:0000313" key="2">
    <source>
        <dbReference type="Proteomes" id="UP000291343"/>
    </source>
</evidence>
<dbReference type="InParanoid" id="A0A482WLI3"/>
<protein>
    <submittedName>
        <fullName evidence="1">Uncharacterized protein</fullName>
    </submittedName>
</protein>
<dbReference type="AlphaFoldDB" id="A0A482WLI3"/>
<reference evidence="1 2" key="1">
    <citation type="journal article" date="2017" name="Gigascience">
        <title>Genome sequence of the small brown planthopper, Laodelphax striatellus.</title>
        <authorList>
            <person name="Zhu J."/>
            <person name="Jiang F."/>
            <person name="Wang X."/>
            <person name="Yang P."/>
            <person name="Bao Y."/>
            <person name="Zhao W."/>
            <person name="Wang W."/>
            <person name="Lu H."/>
            <person name="Wang Q."/>
            <person name="Cui N."/>
            <person name="Li J."/>
            <person name="Chen X."/>
            <person name="Luo L."/>
            <person name="Yu J."/>
            <person name="Kang L."/>
            <person name="Cui F."/>
        </authorList>
    </citation>
    <scope>NUCLEOTIDE SEQUENCE [LARGE SCALE GENOMIC DNA]</scope>
    <source>
        <strain evidence="1">Lst14</strain>
    </source>
</reference>
<organism evidence="1 2">
    <name type="scientific">Laodelphax striatellus</name>
    <name type="common">Small brown planthopper</name>
    <name type="synonym">Delphax striatella</name>
    <dbReference type="NCBI Taxonomy" id="195883"/>
    <lineage>
        <taxon>Eukaryota</taxon>
        <taxon>Metazoa</taxon>
        <taxon>Ecdysozoa</taxon>
        <taxon>Arthropoda</taxon>
        <taxon>Hexapoda</taxon>
        <taxon>Insecta</taxon>
        <taxon>Pterygota</taxon>
        <taxon>Neoptera</taxon>
        <taxon>Paraneoptera</taxon>
        <taxon>Hemiptera</taxon>
        <taxon>Auchenorrhyncha</taxon>
        <taxon>Fulgoroidea</taxon>
        <taxon>Delphacidae</taxon>
        <taxon>Criomorphinae</taxon>
        <taxon>Laodelphax</taxon>
    </lineage>
</organism>
<accession>A0A482WLI3</accession>
<sequence>MSHKRCPHLECPQTVYLALNQQRDVTSILSGERLRVAADSGYLEAGMTTEQLLSRSPTTWTLSACLNRQGMLLLTPTHILPHYTTLSLAPQSLSTSADLNGLCSTLPHHTAHNIPIS</sequence>
<gene>
    <name evidence="1" type="ORF">LSTR_LSTR008918</name>
</gene>